<sequence length="496" mass="57431">VCFKFVELSNLDLDLICLNSEYPINLTIQCSIKFLSNDTSIKGILDFGDGSSQIFNSSFENERTLTSFEAKFSNHILLLNTEFITDSNINSFEIIASKSGVISLHLINSSNCGIKESCASYFIRNRFLTNYKVLESWIFNLTLEQIIYDIEPLIVKKGMLLMLELFDGSIMMDFSSFVSDLKIDFESQSNTMTFLNQNFKNKFSIKPIDNGSLKEKYFSFNKTYKQTGKYNLTIKIDQMNANISKNINIQELKNFEFVCFPIFGFQVFCFVLVTSTNLDDSIYLNGTDNNYTLQSQIADFIGFDFPEKNLNFIFERNKFLLVSSEFMLNTRINGFKIFAINNGSVQIDLVKFNFCGQNVSCMFYFSENQMFNTYTILKNWKIYLSVGINTILFDFPYSVQKGNLLLLTQNQTKIGIDNSGNFIYDYMVVGSRIKRLDKIRFCVNSLIEEQVYLNYYETTKKYQGPGFKELTAGLINSNLTIKKRIYFRESKFFVKE</sequence>
<keyword evidence="2" id="KW-1185">Reference proteome</keyword>
<evidence type="ECO:0000313" key="1">
    <source>
        <dbReference type="EMBL" id="CAF0992871.1"/>
    </source>
</evidence>
<protein>
    <submittedName>
        <fullName evidence="1">Uncharacterized protein</fullName>
    </submittedName>
</protein>
<accession>A0A814G8K3</accession>
<dbReference type="Proteomes" id="UP000663879">
    <property type="component" value="Unassembled WGS sequence"/>
</dbReference>
<feature type="non-terminal residue" evidence="1">
    <location>
        <position position="1"/>
    </location>
</feature>
<name>A0A814G8K3_9BILA</name>
<proteinExistence type="predicted"/>
<organism evidence="1 2">
    <name type="scientific">Brachionus calyciflorus</name>
    <dbReference type="NCBI Taxonomy" id="104777"/>
    <lineage>
        <taxon>Eukaryota</taxon>
        <taxon>Metazoa</taxon>
        <taxon>Spiralia</taxon>
        <taxon>Gnathifera</taxon>
        <taxon>Rotifera</taxon>
        <taxon>Eurotatoria</taxon>
        <taxon>Monogononta</taxon>
        <taxon>Pseudotrocha</taxon>
        <taxon>Ploima</taxon>
        <taxon>Brachionidae</taxon>
        <taxon>Brachionus</taxon>
    </lineage>
</organism>
<dbReference type="AlphaFoldDB" id="A0A814G8K3"/>
<dbReference type="OrthoDB" id="10221594at2759"/>
<reference evidence="1" key="1">
    <citation type="submission" date="2021-02" db="EMBL/GenBank/DDBJ databases">
        <authorList>
            <person name="Nowell W R."/>
        </authorList>
    </citation>
    <scope>NUCLEOTIDE SEQUENCE</scope>
    <source>
        <strain evidence="1">Ploen Becks lab</strain>
    </source>
</reference>
<dbReference type="EMBL" id="CAJNOC010003672">
    <property type="protein sequence ID" value="CAF0992871.1"/>
    <property type="molecule type" value="Genomic_DNA"/>
</dbReference>
<comment type="caution">
    <text evidence="1">The sequence shown here is derived from an EMBL/GenBank/DDBJ whole genome shotgun (WGS) entry which is preliminary data.</text>
</comment>
<gene>
    <name evidence="1" type="ORF">OXX778_LOCUS16007</name>
</gene>
<evidence type="ECO:0000313" key="2">
    <source>
        <dbReference type="Proteomes" id="UP000663879"/>
    </source>
</evidence>